<dbReference type="OrthoDB" id="1301464at2759"/>
<dbReference type="AlphaFoldDB" id="A0A9J5WB89"/>
<protein>
    <submittedName>
        <fullName evidence="1">Uncharacterized protein</fullName>
    </submittedName>
</protein>
<gene>
    <name evidence="1" type="ORF">H5410_062571</name>
</gene>
<dbReference type="Proteomes" id="UP000824120">
    <property type="component" value="Chromosome 12"/>
</dbReference>
<name>A0A9J5WB89_SOLCO</name>
<dbReference type="EMBL" id="JACXVP010000012">
    <property type="protein sequence ID" value="KAG5572805.1"/>
    <property type="molecule type" value="Genomic_DNA"/>
</dbReference>
<accession>A0A9J5WB89</accession>
<proteinExistence type="predicted"/>
<keyword evidence="2" id="KW-1185">Reference proteome</keyword>
<evidence type="ECO:0000313" key="1">
    <source>
        <dbReference type="EMBL" id="KAG5572805.1"/>
    </source>
</evidence>
<sequence length="135" mass="15596">MTKFLQTKNILIYENPREILIPPSNDVEIFIAPILGVESTIRKLMLHCPRIISILPCTNSKILQVFSVLKECTQKQNCSKECPFNRVLSNWPRKLEDVINCTGTSEEGRASIWYSWLKSTSLIDQVTNLMLKWKL</sequence>
<organism evidence="1 2">
    <name type="scientific">Solanum commersonii</name>
    <name type="common">Commerson's wild potato</name>
    <name type="synonym">Commerson's nightshade</name>
    <dbReference type="NCBI Taxonomy" id="4109"/>
    <lineage>
        <taxon>Eukaryota</taxon>
        <taxon>Viridiplantae</taxon>
        <taxon>Streptophyta</taxon>
        <taxon>Embryophyta</taxon>
        <taxon>Tracheophyta</taxon>
        <taxon>Spermatophyta</taxon>
        <taxon>Magnoliopsida</taxon>
        <taxon>eudicotyledons</taxon>
        <taxon>Gunneridae</taxon>
        <taxon>Pentapetalae</taxon>
        <taxon>asterids</taxon>
        <taxon>lamiids</taxon>
        <taxon>Solanales</taxon>
        <taxon>Solanaceae</taxon>
        <taxon>Solanoideae</taxon>
        <taxon>Solaneae</taxon>
        <taxon>Solanum</taxon>
    </lineage>
</organism>
<comment type="caution">
    <text evidence="1">The sequence shown here is derived from an EMBL/GenBank/DDBJ whole genome shotgun (WGS) entry which is preliminary data.</text>
</comment>
<reference evidence="1 2" key="1">
    <citation type="submission" date="2020-09" db="EMBL/GenBank/DDBJ databases">
        <title>De no assembly of potato wild relative species, Solanum commersonii.</title>
        <authorList>
            <person name="Cho K."/>
        </authorList>
    </citation>
    <scope>NUCLEOTIDE SEQUENCE [LARGE SCALE GENOMIC DNA]</scope>
    <source>
        <strain evidence="1">LZ3.2</strain>
        <tissue evidence="1">Leaf</tissue>
    </source>
</reference>
<evidence type="ECO:0000313" key="2">
    <source>
        <dbReference type="Proteomes" id="UP000824120"/>
    </source>
</evidence>